<organism evidence="3 4">
    <name type="scientific">Trichobilharzia regenti</name>
    <name type="common">Nasal bird schistosome</name>
    <dbReference type="NCBI Taxonomy" id="157069"/>
    <lineage>
        <taxon>Eukaryota</taxon>
        <taxon>Metazoa</taxon>
        <taxon>Spiralia</taxon>
        <taxon>Lophotrochozoa</taxon>
        <taxon>Platyhelminthes</taxon>
        <taxon>Trematoda</taxon>
        <taxon>Digenea</taxon>
        <taxon>Strigeidida</taxon>
        <taxon>Schistosomatoidea</taxon>
        <taxon>Schistosomatidae</taxon>
        <taxon>Trichobilharzia</taxon>
    </lineage>
</organism>
<proteinExistence type="predicted"/>
<dbReference type="InterPro" id="IPR031804">
    <property type="entry name" value="DUF4743"/>
</dbReference>
<dbReference type="SUPFAM" id="SSF55811">
    <property type="entry name" value="Nudix"/>
    <property type="match status" value="1"/>
</dbReference>
<dbReference type="Gene3D" id="3.90.79.10">
    <property type="entry name" value="Nucleoside Triphosphate Pyrophosphohydrolase"/>
    <property type="match status" value="1"/>
</dbReference>
<reference evidence="4" key="2">
    <citation type="submission" date="2023-11" db="UniProtKB">
        <authorList>
            <consortium name="WormBaseParasite"/>
        </authorList>
    </citation>
    <scope>IDENTIFICATION</scope>
</reference>
<feature type="domain" description="Nudix hydrolase" evidence="2">
    <location>
        <begin position="174"/>
        <end position="329"/>
    </location>
</feature>
<protein>
    <recommendedName>
        <fullName evidence="2">Nudix hydrolase domain-containing protein</fullName>
    </recommendedName>
</protein>
<evidence type="ECO:0000313" key="4">
    <source>
        <dbReference type="WBParaSite" id="TREG1_77130.1"/>
    </source>
</evidence>
<evidence type="ECO:0000313" key="3">
    <source>
        <dbReference type="Proteomes" id="UP000050795"/>
    </source>
</evidence>
<reference evidence="3" key="1">
    <citation type="submission" date="2022-06" db="EMBL/GenBank/DDBJ databases">
        <authorList>
            <person name="Berger JAMES D."/>
            <person name="Berger JAMES D."/>
        </authorList>
    </citation>
    <scope>NUCLEOTIDE SEQUENCE [LARGE SCALE GENOMIC DNA]</scope>
</reference>
<dbReference type="InterPro" id="IPR015797">
    <property type="entry name" value="NUDIX_hydrolase-like_dom_sf"/>
</dbReference>
<dbReference type="CDD" id="cd03676">
    <property type="entry name" value="NUDIX_Tnr3_like"/>
    <property type="match status" value="1"/>
</dbReference>
<dbReference type="PANTHER" id="PTHR13622:SF8">
    <property type="entry name" value="THIAMIN PYROPHOSPHOKINASE 1"/>
    <property type="match status" value="1"/>
</dbReference>
<dbReference type="Proteomes" id="UP000050795">
    <property type="component" value="Unassembled WGS sequence"/>
</dbReference>
<sequence>MAVSPFLNLRNLVLNKCNNFLLPGSSRDTCYKFLLDGYFVGFIHPLFLDWLLKYSKVFIRVSHPKYGDHCVTIHQSLTNLNDRSNAVAEVMQDLRTTSPIKALKGWRNEDYGVYIRHREKALLRIERSASCLLGIIRYGVHVNGFCSNRIKSYNVNSSSSSNGSCNSNNNISQKSNRTTNGNLLNVSNDSSPSNQIDPDNVFMWLGLRSMDKPTWPGMLDNMAAGGLTYGLDAMECARKECQEEASVPEHMLGKLTLVNELSYIFEDERGICPQIEYCFDLELPSDFIPVGSDGEVDSFQLVSISELKQLIFEERFKSNSAMVVLDFLYRHKFIDENSDPRHAEIQSMMHVNLPFD</sequence>
<dbReference type="PROSITE" id="PS51462">
    <property type="entry name" value="NUDIX"/>
    <property type="match status" value="1"/>
</dbReference>
<dbReference type="WBParaSite" id="TREG1_77130.1">
    <property type="protein sequence ID" value="TREG1_77130.1"/>
    <property type="gene ID" value="TREG1_77130"/>
</dbReference>
<feature type="region of interest" description="Disordered" evidence="1">
    <location>
        <begin position="157"/>
        <end position="194"/>
    </location>
</feature>
<dbReference type="PANTHER" id="PTHR13622">
    <property type="entry name" value="THIAMIN PYROPHOSPHOKINASE"/>
    <property type="match status" value="1"/>
</dbReference>
<evidence type="ECO:0000259" key="2">
    <source>
        <dbReference type="PROSITE" id="PS51462"/>
    </source>
</evidence>
<dbReference type="AlphaFoldDB" id="A0AA85KB41"/>
<dbReference type="Pfam" id="PF00293">
    <property type="entry name" value="NUDIX"/>
    <property type="match status" value="1"/>
</dbReference>
<keyword evidence="3" id="KW-1185">Reference proteome</keyword>
<feature type="compositionally biased region" description="Polar residues" evidence="1">
    <location>
        <begin position="173"/>
        <end position="194"/>
    </location>
</feature>
<accession>A0AA85KB41</accession>
<dbReference type="Pfam" id="PF15916">
    <property type="entry name" value="DUF4743"/>
    <property type="match status" value="1"/>
</dbReference>
<name>A0AA85KB41_TRIRE</name>
<evidence type="ECO:0000256" key="1">
    <source>
        <dbReference type="SAM" id="MobiDB-lite"/>
    </source>
</evidence>
<dbReference type="GO" id="GO:0044715">
    <property type="term" value="F:8-oxo-dGDP phosphatase activity"/>
    <property type="evidence" value="ECO:0007669"/>
    <property type="project" value="TreeGrafter"/>
</dbReference>
<feature type="compositionally biased region" description="Low complexity" evidence="1">
    <location>
        <begin position="157"/>
        <end position="172"/>
    </location>
</feature>
<dbReference type="InterPro" id="IPR000086">
    <property type="entry name" value="NUDIX_hydrolase_dom"/>
</dbReference>